<sequence>MPPRAKRIRYTFADASLRQARSAIQPVYAWKKAWSTPAAAAAAAAAVSADEPAFTLPYKLFKWSKTGETLVHEDEDDEVPPSQLMHSAVPAQQVSQGEHTPLPENAFSADTDSPLTAASTVPCANLKEDPDAHESAEPSAESAIDAAAAALEDVAAATCSAHAIANIAAAADSALSPRSPLRDDNMSVDDDASLSAPATEQDNSSNAHVSIIDNLQD</sequence>
<dbReference type="OrthoDB" id="5597591at2759"/>
<comment type="caution">
    <text evidence="2">The sequence shown here is derived from an EMBL/GenBank/DDBJ whole genome shotgun (WGS) entry which is preliminary data.</text>
</comment>
<feature type="compositionally biased region" description="Polar residues" evidence="1">
    <location>
        <begin position="196"/>
        <end position="217"/>
    </location>
</feature>
<evidence type="ECO:0000256" key="1">
    <source>
        <dbReference type="SAM" id="MobiDB-lite"/>
    </source>
</evidence>
<name>A0A9W8BDA3_9FUNG</name>
<dbReference type="Proteomes" id="UP001150907">
    <property type="component" value="Unassembled WGS sequence"/>
</dbReference>
<evidence type="ECO:0000313" key="2">
    <source>
        <dbReference type="EMBL" id="KAJ2001427.1"/>
    </source>
</evidence>
<proteinExistence type="predicted"/>
<gene>
    <name evidence="2" type="ORF">H4R26_004143</name>
</gene>
<feature type="region of interest" description="Disordered" evidence="1">
    <location>
        <begin position="88"/>
        <end position="114"/>
    </location>
</feature>
<protein>
    <submittedName>
        <fullName evidence="2">Uncharacterized protein</fullName>
    </submittedName>
</protein>
<dbReference type="AlphaFoldDB" id="A0A9W8BDA3"/>
<organism evidence="2 3">
    <name type="scientific">Coemansia thaxteri</name>
    <dbReference type="NCBI Taxonomy" id="2663907"/>
    <lineage>
        <taxon>Eukaryota</taxon>
        <taxon>Fungi</taxon>
        <taxon>Fungi incertae sedis</taxon>
        <taxon>Zoopagomycota</taxon>
        <taxon>Kickxellomycotina</taxon>
        <taxon>Kickxellomycetes</taxon>
        <taxon>Kickxellales</taxon>
        <taxon>Kickxellaceae</taxon>
        <taxon>Coemansia</taxon>
    </lineage>
</organism>
<keyword evidence="3" id="KW-1185">Reference proteome</keyword>
<feature type="region of interest" description="Disordered" evidence="1">
    <location>
        <begin position="172"/>
        <end position="217"/>
    </location>
</feature>
<dbReference type="EMBL" id="JANBQF010000408">
    <property type="protein sequence ID" value="KAJ2001427.1"/>
    <property type="molecule type" value="Genomic_DNA"/>
</dbReference>
<evidence type="ECO:0000313" key="3">
    <source>
        <dbReference type="Proteomes" id="UP001150907"/>
    </source>
</evidence>
<accession>A0A9W8BDA3</accession>
<reference evidence="2" key="1">
    <citation type="submission" date="2022-07" db="EMBL/GenBank/DDBJ databases">
        <title>Phylogenomic reconstructions and comparative analyses of Kickxellomycotina fungi.</title>
        <authorList>
            <person name="Reynolds N.K."/>
            <person name="Stajich J.E."/>
            <person name="Barry K."/>
            <person name="Grigoriev I.V."/>
            <person name="Crous P."/>
            <person name="Smith M.E."/>
        </authorList>
    </citation>
    <scope>NUCLEOTIDE SEQUENCE</scope>
    <source>
        <strain evidence="2">IMI 214461</strain>
    </source>
</reference>